<name>A0A014PBH0_9HYPO</name>
<dbReference type="InterPro" id="IPR019038">
    <property type="entry name" value="POLD3"/>
</dbReference>
<dbReference type="Pfam" id="PF09507">
    <property type="entry name" value="CDC27"/>
    <property type="match status" value="1"/>
</dbReference>
<dbReference type="EMBL" id="JELW01000008">
    <property type="protein sequence ID" value="EXV01324.1"/>
    <property type="molecule type" value="Genomic_DNA"/>
</dbReference>
<dbReference type="OrthoDB" id="514823at2759"/>
<evidence type="ECO:0000313" key="6">
    <source>
        <dbReference type="EMBL" id="EXV01324.1"/>
    </source>
</evidence>
<evidence type="ECO:0000313" key="7">
    <source>
        <dbReference type="Proteomes" id="UP000030151"/>
    </source>
</evidence>
<reference evidence="6 7" key="1">
    <citation type="submission" date="2014-02" db="EMBL/GenBank/DDBJ databases">
        <title>The genome sequence of the entomopathogenic fungus Metarhizium robertsii ARSEF 2575.</title>
        <authorList>
            <person name="Giuliano Garisto Donzelli B."/>
            <person name="Roe B.A."/>
            <person name="Macmil S.L."/>
            <person name="Krasnoff S.B."/>
            <person name="Gibson D.M."/>
        </authorList>
    </citation>
    <scope>NUCLEOTIDE SEQUENCE [LARGE SCALE GENOMIC DNA]</scope>
    <source>
        <strain evidence="6 7">ARSEF 2575</strain>
    </source>
</reference>
<dbReference type="InterPro" id="IPR041913">
    <property type="entry name" value="POLD3_sf"/>
</dbReference>
<comment type="subcellular location">
    <subcellularLocation>
        <location evidence="1">Nucleus</location>
    </subcellularLocation>
</comment>
<dbReference type="HOGENOM" id="CLU_047736_0_0_1"/>
<dbReference type="eggNOG" id="ENOG502QPSW">
    <property type="taxonomic scope" value="Eukaryota"/>
</dbReference>
<sequence>MDEHRKFLADKLLSEGRPISYRALSSSLDVHVNRAKGMLFDFHKYQNELLSDSIYATYLVSGFVAATNKIPDVPQITSSSDLSESLTRVGSNRKLALVGEENLRGIYTSVTSIHVYGLSPNTMKDFWLYEDAVYTNDIMITDRRQLHDKHGAVCNPHMRLRERKSQLNSLPSGHVQSIKQESEPASHNKQNTIEPRRQGKQQPVPKMKEVASTSNRPAPKTILQSFAKTPISAPPKSTKQMKQTDEPTAALSDDGEPDDTDILSSKSSLALHSKAKSRKDREDALRRMMEEQEEKEEEEEEEEEGNKREVIEFASNMEADENPESESLTDAEPESGIPLTAQADKEPSETISNSGNGRRRGKRRVLKKKRILDDQGYMVTIQEPGWESFSEDDITPPAKKPTPPLMPSSSMKAKKTSTKGSQGSIMSFFAKK</sequence>
<keyword evidence="4" id="KW-0539">Nucleus</keyword>
<evidence type="ECO:0000256" key="3">
    <source>
        <dbReference type="ARBA" id="ARBA00022705"/>
    </source>
</evidence>
<gene>
    <name evidence="6" type="ORF">X797_005420</name>
</gene>
<evidence type="ECO:0000256" key="4">
    <source>
        <dbReference type="ARBA" id="ARBA00023242"/>
    </source>
</evidence>
<feature type="compositionally biased region" description="Acidic residues" evidence="5">
    <location>
        <begin position="291"/>
        <end position="304"/>
    </location>
</feature>
<dbReference type="GO" id="GO:0043625">
    <property type="term" value="C:delta DNA polymerase complex"/>
    <property type="evidence" value="ECO:0007669"/>
    <property type="project" value="InterPro"/>
</dbReference>
<dbReference type="GO" id="GO:1904161">
    <property type="term" value="P:DNA synthesis involved in UV-damage excision repair"/>
    <property type="evidence" value="ECO:0007669"/>
    <property type="project" value="TreeGrafter"/>
</dbReference>
<feature type="compositionally biased region" description="Basic and acidic residues" evidence="5">
    <location>
        <begin position="279"/>
        <end position="290"/>
    </location>
</feature>
<dbReference type="GO" id="GO:0006297">
    <property type="term" value="P:nucleotide-excision repair, DNA gap filling"/>
    <property type="evidence" value="ECO:0007669"/>
    <property type="project" value="TreeGrafter"/>
</dbReference>
<feature type="compositionally biased region" description="Polar residues" evidence="5">
    <location>
        <begin position="211"/>
        <end position="227"/>
    </location>
</feature>
<proteinExistence type="predicted"/>
<organism evidence="6 7">
    <name type="scientific">Metarhizium robertsii</name>
    <dbReference type="NCBI Taxonomy" id="568076"/>
    <lineage>
        <taxon>Eukaryota</taxon>
        <taxon>Fungi</taxon>
        <taxon>Dikarya</taxon>
        <taxon>Ascomycota</taxon>
        <taxon>Pezizomycotina</taxon>
        <taxon>Sordariomycetes</taxon>
        <taxon>Hypocreomycetidae</taxon>
        <taxon>Hypocreales</taxon>
        <taxon>Clavicipitaceae</taxon>
        <taxon>Metarhizium</taxon>
    </lineage>
</organism>
<evidence type="ECO:0000256" key="1">
    <source>
        <dbReference type="ARBA" id="ARBA00004123"/>
    </source>
</evidence>
<dbReference type="Proteomes" id="UP000030151">
    <property type="component" value="Unassembled WGS sequence"/>
</dbReference>
<accession>A0A014PBH0</accession>
<feature type="compositionally biased region" description="Basic residues" evidence="5">
    <location>
        <begin position="357"/>
        <end position="369"/>
    </location>
</feature>
<dbReference type="GO" id="GO:0006271">
    <property type="term" value="P:DNA strand elongation involved in DNA replication"/>
    <property type="evidence" value="ECO:0007669"/>
    <property type="project" value="TreeGrafter"/>
</dbReference>
<keyword evidence="3" id="KW-0235">DNA replication</keyword>
<evidence type="ECO:0000256" key="5">
    <source>
        <dbReference type="SAM" id="MobiDB-lite"/>
    </source>
</evidence>
<dbReference type="GO" id="GO:0003887">
    <property type="term" value="F:DNA-directed DNA polymerase activity"/>
    <property type="evidence" value="ECO:0007669"/>
    <property type="project" value="TreeGrafter"/>
</dbReference>
<feature type="compositionally biased region" description="Acidic residues" evidence="5">
    <location>
        <begin position="318"/>
        <end position="333"/>
    </location>
</feature>
<evidence type="ECO:0000256" key="2">
    <source>
        <dbReference type="ARBA" id="ARBA00017589"/>
    </source>
</evidence>
<feature type="compositionally biased region" description="Low complexity" evidence="5">
    <location>
        <begin position="263"/>
        <end position="272"/>
    </location>
</feature>
<feature type="compositionally biased region" description="Polar residues" evidence="5">
    <location>
        <begin position="167"/>
        <end position="179"/>
    </location>
</feature>
<dbReference type="PANTHER" id="PTHR17598">
    <property type="entry name" value="DNA POLYMERASE DELTA SUBUNIT 3"/>
    <property type="match status" value="1"/>
</dbReference>
<feature type="region of interest" description="Disordered" evidence="5">
    <location>
        <begin position="388"/>
        <end position="432"/>
    </location>
</feature>
<feature type="region of interest" description="Disordered" evidence="5">
    <location>
        <begin position="167"/>
        <end position="369"/>
    </location>
</feature>
<dbReference type="Gene3D" id="3.90.1030.20">
    <property type="entry name" value="DNA polymerase delta, p66 (Cdc27) subunit, wHTH domain"/>
    <property type="match status" value="1"/>
</dbReference>
<protein>
    <recommendedName>
        <fullName evidence="2">DNA polymerase delta subunit 3</fullName>
    </recommendedName>
</protein>
<dbReference type="PANTHER" id="PTHR17598:SF13">
    <property type="entry name" value="DNA POLYMERASE DELTA SUBUNIT 3"/>
    <property type="match status" value="1"/>
</dbReference>
<dbReference type="AlphaFoldDB" id="A0A014PBH0"/>
<comment type="caution">
    <text evidence="6">The sequence shown here is derived from an EMBL/GenBank/DDBJ whole genome shotgun (WGS) entry which is preliminary data.</text>
</comment>